<reference evidence="2" key="1">
    <citation type="submission" date="2018-01" db="EMBL/GenBank/DDBJ databases">
        <title>An insight into the sialome of Amazonian anophelines.</title>
        <authorList>
            <person name="Ribeiro J.M."/>
            <person name="Scarpassa V."/>
            <person name="Calvo E."/>
        </authorList>
    </citation>
    <scope>NUCLEOTIDE SEQUENCE</scope>
</reference>
<protein>
    <submittedName>
        <fullName evidence="2">Putative secreted protein</fullName>
    </submittedName>
</protein>
<dbReference type="AlphaFoldDB" id="A0A2M4D7I6"/>
<name>A0A2M4D7I6_ANODA</name>
<feature type="chain" id="PRO_5014947753" evidence="1">
    <location>
        <begin position="27"/>
        <end position="106"/>
    </location>
</feature>
<organism evidence="2">
    <name type="scientific">Anopheles darlingi</name>
    <name type="common">Mosquito</name>
    <dbReference type="NCBI Taxonomy" id="43151"/>
    <lineage>
        <taxon>Eukaryota</taxon>
        <taxon>Metazoa</taxon>
        <taxon>Ecdysozoa</taxon>
        <taxon>Arthropoda</taxon>
        <taxon>Hexapoda</taxon>
        <taxon>Insecta</taxon>
        <taxon>Pterygota</taxon>
        <taxon>Neoptera</taxon>
        <taxon>Endopterygota</taxon>
        <taxon>Diptera</taxon>
        <taxon>Nematocera</taxon>
        <taxon>Culicoidea</taxon>
        <taxon>Culicidae</taxon>
        <taxon>Anophelinae</taxon>
        <taxon>Anopheles</taxon>
    </lineage>
</organism>
<sequence>MSIHFFSVRVRVCVCALVVLPGLCYGLDFRTCSGCNHDLTSAYAHPILGLLELEDGVECLGHFSVQYAFVDCAPRPVACVSGCQEIGEPNMLSHVACRDTWSDGRH</sequence>
<accession>A0A2M4D7I6</accession>
<evidence type="ECO:0000313" key="2">
    <source>
        <dbReference type="EMBL" id="MBW73544.1"/>
    </source>
</evidence>
<proteinExistence type="predicted"/>
<feature type="signal peptide" evidence="1">
    <location>
        <begin position="1"/>
        <end position="26"/>
    </location>
</feature>
<keyword evidence="1" id="KW-0732">Signal</keyword>
<evidence type="ECO:0000256" key="1">
    <source>
        <dbReference type="SAM" id="SignalP"/>
    </source>
</evidence>
<dbReference type="EMBL" id="GGFL01009366">
    <property type="protein sequence ID" value="MBW73544.1"/>
    <property type="molecule type" value="Transcribed_RNA"/>
</dbReference>